<dbReference type="GO" id="GO:0009279">
    <property type="term" value="C:cell outer membrane"/>
    <property type="evidence" value="ECO:0007669"/>
    <property type="project" value="UniProtKB-SubCell"/>
</dbReference>
<evidence type="ECO:0000313" key="10">
    <source>
        <dbReference type="Proteomes" id="UP000075312"/>
    </source>
</evidence>
<dbReference type="Pfam" id="PF07715">
    <property type="entry name" value="Plug"/>
    <property type="match status" value="1"/>
</dbReference>
<evidence type="ECO:0000313" key="9">
    <source>
        <dbReference type="EMBL" id="KXV70495.1"/>
    </source>
</evidence>
<evidence type="ECO:0000256" key="3">
    <source>
        <dbReference type="ARBA" id="ARBA00023004"/>
    </source>
</evidence>
<sequence>MQRLARFVAFTQPALLFCAAQAFAAPAPALPSVQSPEQDEKALSARRHSREKKADTKETIDVSAARHGLLARSGFAATKTDTPLEQTPQNITVITQERMAILNSRSVSDAVRYSAGVSDYGSKDDPRGYFGTIRGFSPDIYLDGTRTPDAASSQSFSIEPWGLDADFSHLRQFRVIL</sequence>
<keyword evidence="3" id="KW-0408">Iron</keyword>
<dbReference type="InterPro" id="IPR012910">
    <property type="entry name" value="Plug_dom"/>
</dbReference>
<evidence type="ECO:0000256" key="7">
    <source>
        <dbReference type="SAM" id="SignalP"/>
    </source>
</evidence>
<keyword evidence="5" id="KW-0472">Membrane</keyword>
<dbReference type="PANTHER" id="PTHR32552:SF68">
    <property type="entry name" value="FERRICHROME OUTER MEMBRANE TRANSPORTER_PHAGE RECEPTOR"/>
    <property type="match status" value="1"/>
</dbReference>
<dbReference type="Proteomes" id="UP000075312">
    <property type="component" value="Unassembled WGS sequence"/>
</dbReference>
<dbReference type="EMBL" id="LHZY01000067">
    <property type="protein sequence ID" value="KXV70495.1"/>
    <property type="molecule type" value="Genomic_DNA"/>
</dbReference>
<keyword evidence="2 7" id="KW-0732">Signal</keyword>
<proteinExistence type="inferred from homology"/>
<comment type="similarity">
    <text evidence="5">Belongs to the TonB-dependent receptor family.</text>
</comment>
<evidence type="ECO:0000256" key="4">
    <source>
        <dbReference type="ARBA" id="ARBA00023065"/>
    </source>
</evidence>
<accession>A0A149URH7</accession>
<keyword evidence="5" id="KW-0812">Transmembrane</keyword>
<keyword evidence="5" id="KW-1134">Transmembrane beta strand</keyword>
<evidence type="ECO:0000256" key="6">
    <source>
        <dbReference type="SAM" id="MobiDB-lite"/>
    </source>
</evidence>
<dbReference type="SUPFAM" id="SSF56935">
    <property type="entry name" value="Porins"/>
    <property type="match status" value="1"/>
</dbReference>
<feature type="region of interest" description="Disordered" evidence="6">
    <location>
        <begin position="29"/>
        <end position="58"/>
    </location>
</feature>
<comment type="caution">
    <text evidence="9">The sequence shown here is derived from an EMBL/GenBank/DDBJ whole genome shotgun (WGS) entry which is preliminary data.</text>
</comment>
<evidence type="ECO:0000259" key="8">
    <source>
        <dbReference type="Pfam" id="PF07715"/>
    </source>
</evidence>
<dbReference type="Gene3D" id="2.170.130.10">
    <property type="entry name" value="TonB-dependent receptor, plug domain"/>
    <property type="match status" value="1"/>
</dbReference>
<name>A0A149URH7_9PROT</name>
<gene>
    <name evidence="9" type="ORF">AD952_12790</name>
</gene>
<dbReference type="PANTHER" id="PTHR32552">
    <property type="entry name" value="FERRICHROME IRON RECEPTOR-RELATED"/>
    <property type="match status" value="1"/>
</dbReference>
<keyword evidence="1" id="KW-0410">Iron transport</keyword>
<comment type="subcellular location">
    <subcellularLocation>
        <location evidence="5">Cell outer membrane</location>
        <topology evidence="5">Multi-pass membrane protein</topology>
    </subcellularLocation>
</comment>
<evidence type="ECO:0000256" key="5">
    <source>
        <dbReference type="PROSITE-ProRule" id="PRU01360"/>
    </source>
</evidence>
<keyword evidence="4" id="KW-0406">Ion transport</keyword>
<feature type="signal peptide" evidence="7">
    <location>
        <begin position="1"/>
        <end position="24"/>
    </location>
</feature>
<dbReference type="AlphaFoldDB" id="A0A149URH7"/>
<dbReference type="PATRIC" id="fig|178900.6.peg.193"/>
<organism evidence="9 10">
    <name type="scientific">Acetobacter cerevisiae</name>
    <dbReference type="NCBI Taxonomy" id="178900"/>
    <lineage>
        <taxon>Bacteria</taxon>
        <taxon>Pseudomonadati</taxon>
        <taxon>Pseudomonadota</taxon>
        <taxon>Alphaproteobacteria</taxon>
        <taxon>Acetobacterales</taxon>
        <taxon>Acetobacteraceae</taxon>
        <taxon>Acetobacter</taxon>
    </lineage>
</organism>
<keyword evidence="5" id="KW-0813">Transport</keyword>
<feature type="chain" id="PRO_5007556836" description="TonB-dependent receptor plug domain-containing protein" evidence="7">
    <location>
        <begin position="25"/>
        <end position="177"/>
    </location>
</feature>
<feature type="non-terminal residue" evidence="9">
    <location>
        <position position="177"/>
    </location>
</feature>
<feature type="domain" description="TonB-dependent receptor plug" evidence="8">
    <location>
        <begin position="84"/>
        <end position="161"/>
    </location>
</feature>
<evidence type="ECO:0000256" key="1">
    <source>
        <dbReference type="ARBA" id="ARBA00022496"/>
    </source>
</evidence>
<reference evidence="9 10" key="1">
    <citation type="submission" date="2015-06" db="EMBL/GenBank/DDBJ databases">
        <title>Improved classification and identification of acetic acid bacteria using matrix-assisted laser desorption/ionization time-of-flight mass spectrometry; Gluconobacter nephelii and Gluconobacter uchimurae are later heterotypic synonyms of Gluconobacter japonicus and Gluconobacter oxydans, respectively.</title>
        <authorList>
            <person name="Li L."/>
            <person name="Cleenwerck I."/>
            <person name="De Vuyst L."/>
            <person name="Vandamme P."/>
        </authorList>
    </citation>
    <scope>NUCLEOTIDE SEQUENCE [LARGE SCALE GENOMIC DNA]</scope>
    <source>
        <strain evidence="9 10">LMG 1608</strain>
    </source>
</reference>
<dbReference type="RefSeq" id="WP_156474757.1">
    <property type="nucleotide sequence ID" value="NZ_LHZY01000067.1"/>
</dbReference>
<dbReference type="InterPro" id="IPR037066">
    <property type="entry name" value="Plug_dom_sf"/>
</dbReference>
<dbReference type="PROSITE" id="PS52016">
    <property type="entry name" value="TONB_DEPENDENT_REC_3"/>
    <property type="match status" value="1"/>
</dbReference>
<protein>
    <recommendedName>
        <fullName evidence="8">TonB-dependent receptor plug domain-containing protein</fullName>
    </recommendedName>
</protein>
<dbReference type="InterPro" id="IPR039426">
    <property type="entry name" value="TonB-dep_rcpt-like"/>
</dbReference>
<dbReference type="GO" id="GO:0015344">
    <property type="term" value="F:siderophore uptake transmembrane transporter activity"/>
    <property type="evidence" value="ECO:0007669"/>
    <property type="project" value="TreeGrafter"/>
</dbReference>
<keyword evidence="5" id="KW-0998">Cell outer membrane</keyword>
<evidence type="ECO:0000256" key="2">
    <source>
        <dbReference type="ARBA" id="ARBA00022729"/>
    </source>
</evidence>